<evidence type="ECO:0000313" key="2">
    <source>
        <dbReference type="EMBL" id="MDQ0416175.1"/>
    </source>
</evidence>
<dbReference type="AlphaFoldDB" id="A0AAJ1TKD2"/>
<keyword evidence="3" id="KW-1185">Reference proteome</keyword>
<proteinExistence type="predicted"/>
<comment type="caution">
    <text evidence="2">The sequence shown here is derived from an EMBL/GenBank/DDBJ whole genome shotgun (WGS) entry which is preliminary data.</text>
</comment>
<reference evidence="2 3" key="1">
    <citation type="submission" date="2023-07" db="EMBL/GenBank/DDBJ databases">
        <title>Genomic Encyclopedia of Type Strains, Phase IV (KMG-IV): sequencing the most valuable type-strain genomes for metagenomic binning, comparative biology and taxonomic classification.</title>
        <authorList>
            <person name="Goeker M."/>
        </authorList>
    </citation>
    <scope>NUCLEOTIDE SEQUENCE [LARGE SCALE GENOMIC DNA]</scope>
    <source>
        <strain evidence="2 3">DSM 46876</strain>
    </source>
</reference>
<gene>
    <name evidence="2" type="ORF">J2Z48_000333</name>
</gene>
<protein>
    <submittedName>
        <fullName evidence="2">Uncharacterized protein</fullName>
    </submittedName>
</protein>
<accession>A0AAJ1TKD2</accession>
<name>A0AAJ1TKD2_9BACL</name>
<evidence type="ECO:0000313" key="3">
    <source>
        <dbReference type="Proteomes" id="UP001238450"/>
    </source>
</evidence>
<dbReference type="EMBL" id="JAUSUV010000001">
    <property type="protein sequence ID" value="MDQ0416175.1"/>
    <property type="molecule type" value="Genomic_DNA"/>
</dbReference>
<organism evidence="2 3">
    <name type="scientific">Croceifilum oryzae</name>
    <dbReference type="NCBI Taxonomy" id="1553429"/>
    <lineage>
        <taxon>Bacteria</taxon>
        <taxon>Bacillati</taxon>
        <taxon>Bacillota</taxon>
        <taxon>Bacilli</taxon>
        <taxon>Bacillales</taxon>
        <taxon>Thermoactinomycetaceae</taxon>
        <taxon>Croceifilum</taxon>
    </lineage>
</organism>
<sequence>MKEQTCFSTSLLAHYLSRGSLHAPGLEPKANPISGSPAPVINKKLG</sequence>
<evidence type="ECO:0000256" key="1">
    <source>
        <dbReference type="SAM" id="MobiDB-lite"/>
    </source>
</evidence>
<feature type="region of interest" description="Disordered" evidence="1">
    <location>
        <begin position="24"/>
        <end position="46"/>
    </location>
</feature>
<dbReference type="RefSeq" id="WP_307250361.1">
    <property type="nucleotide sequence ID" value="NZ_JAUSUV010000001.1"/>
</dbReference>
<dbReference type="Proteomes" id="UP001238450">
    <property type="component" value="Unassembled WGS sequence"/>
</dbReference>